<dbReference type="InterPro" id="IPR018289">
    <property type="entry name" value="MULE_transposase_dom"/>
</dbReference>
<dbReference type="EMBL" id="VIIS01001591">
    <property type="protein sequence ID" value="KAF0295930.1"/>
    <property type="molecule type" value="Genomic_DNA"/>
</dbReference>
<name>A0A6A4VWY3_AMPAM</name>
<evidence type="ECO:0000259" key="1">
    <source>
        <dbReference type="Pfam" id="PF10551"/>
    </source>
</evidence>
<protein>
    <recommendedName>
        <fullName evidence="1">MULE transposase domain-containing protein</fullName>
    </recommendedName>
</protein>
<evidence type="ECO:0000313" key="2">
    <source>
        <dbReference type="EMBL" id="KAF0295930.1"/>
    </source>
</evidence>
<dbReference type="PANTHER" id="PTHR35385">
    <property type="entry name" value="PROTEIN B, PUTATIVE-RELATED-RELATED"/>
    <property type="match status" value="1"/>
</dbReference>
<organism evidence="2 3">
    <name type="scientific">Amphibalanus amphitrite</name>
    <name type="common">Striped barnacle</name>
    <name type="synonym">Balanus amphitrite</name>
    <dbReference type="NCBI Taxonomy" id="1232801"/>
    <lineage>
        <taxon>Eukaryota</taxon>
        <taxon>Metazoa</taxon>
        <taxon>Ecdysozoa</taxon>
        <taxon>Arthropoda</taxon>
        <taxon>Crustacea</taxon>
        <taxon>Multicrustacea</taxon>
        <taxon>Cirripedia</taxon>
        <taxon>Thoracica</taxon>
        <taxon>Thoracicalcarea</taxon>
        <taxon>Balanomorpha</taxon>
        <taxon>Balanoidea</taxon>
        <taxon>Balanidae</taxon>
        <taxon>Amphibalaninae</taxon>
        <taxon>Amphibalanus</taxon>
    </lineage>
</organism>
<reference evidence="2 3" key="1">
    <citation type="submission" date="2019-07" db="EMBL/GenBank/DDBJ databases">
        <title>Draft genome assembly of a fouling barnacle, Amphibalanus amphitrite (Darwin, 1854): The first reference genome for Thecostraca.</title>
        <authorList>
            <person name="Kim W."/>
        </authorList>
    </citation>
    <scope>NUCLEOTIDE SEQUENCE [LARGE SCALE GENOMIC DNA]</scope>
    <source>
        <strain evidence="2">SNU_AA5</strain>
        <tissue evidence="2">Soma without cirri and trophi</tissue>
    </source>
</reference>
<accession>A0A6A4VWY3</accession>
<keyword evidence="3" id="KW-1185">Reference proteome</keyword>
<comment type="caution">
    <text evidence="2">The sequence shown here is derived from an EMBL/GenBank/DDBJ whole genome shotgun (WGS) entry which is preliminary data.</text>
</comment>
<sequence length="223" mass="26199">MGNQLPSLKEVLSRFFHFHNRAKKTVKEAANLVVEEVFLFWEKARISTKEKHHAAKKVINEYELWRALGKHKSRQTPTETKKREEFVTRLDLLFDVAKKDVELTLNMEDRKFLTMQRDQGGRKGVMMGIDGKLAALEKRFELLKKALGEKAFYGRQHPECFMTDNCDAERGALRKVWPESAQYLCIFHVLQQVWRWVLDSRHGVPKQDRQRYMAILPSKGRNA</sequence>
<dbReference type="Proteomes" id="UP000440578">
    <property type="component" value="Unassembled WGS sequence"/>
</dbReference>
<proteinExistence type="predicted"/>
<feature type="domain" description="MULE transposase" evidence="1">
    <location>
        <begin position="153"/>
        <end position="191"/>
    </location>
</feature>
<dbReference type="Pfam" id="PF10551">
    <property type="entry name" value="MULE"/>
    <property type="match status" value="1"/>
</dbReference>
<gene>
    <name evidence="2" type="ORF">FJT64_006641</name>
</gene>
<evidence type="ECO:0000313" key="3">
    <source>
        <dbReference type="Proteomes" id="UP000440578"/>
    </source>
</evidence>
<dbReference type="OrthoDB" id="6375474at2759"/>
<dbReference type="AlphaFoldDB" id="A0A6A4VWY3"/>
<dbReference type="PANTHER" id="PTHR35385:SF2">
    <property type="entry name" value="PROTEIN B, PUTATIVE-RELATED"/>
    <property type="match status" value="1"/>
</dbReference>